<dbReference type="SUPFAM" id="SSF52047">
    <property type="entry name" value="RNI-like"/>
    <property type="match status" value="1"/>
</dbReference>
<name>A0A2R6WU29_MARPO</name>
<dbReference type="AlphaFoldDB" id="A0A2R6WU29"/>
<dbReference type="InterPro" id="IPR032675">
    <property type="entry name" value="LRR_dom_sf"/>
</dbReference>
<dbReference type="Pfam" id="PF13516">
    <property type="entry name" value="LRR_6"/>
    <property type="match status" value="1"/>
</dbReference>
<dbReference type="InterPro" id="IPR001611">
    <property type="entry name" value="Leu-rich_rpt"/>
</dbReference>
<protein>
    <recommendedName>
        <fullName evidence="1">F-box domain-containing protein</fullName>
    </recommendedName>
</protein>
<keyword evidence="3" id="KW-1185">Reference proteome</keyword>
<organism evidence="2 3">
    <name type="scientific">Marchantia polymorpha</name>
    <name type="common">Common liverwort</name>
    <name type="synonym">Marchantia aquatica</name>
    <dbReference type="NCBI Taxonomy" id="3197"/>
    <lineage>
        <taxon>Eukaryota</taxon>
        <taxon>Viridiplantae</taxon>
        <taxon>Streptophyta</taxon>
        <taxon>Embryophyta</taxon>
        <taxon>Marchantiophyta</taxon>
        <taxon>Marchantiopsida</taxon>
        <taxon>Marchantiidae</taxon>
        <taxon>Marchantiales</taxon>
        <taxon>Marchantiaceae</taxon>
        <taxon>Marchantia</taxon>
    </lineage>
</organism>
<gene>
    <name evidence="2" type="ORF">MARPO_0058s0120</name>
</gene>
<evidence type="ECO:0000313" key="2">
    <source>
        <dbReference type="EMBL" id="PTQ37356.1"/>
    </source>
</evidence>
<dbReference type="InterPro" id="IPR001810">
    <property type="entry name" value="F-box_dom"/>
</dbReference>
<dbReference type="PANTHER" id="PTHR38926:SF5">
    <property type="entry name" value="F-BOX AND LEUCINE-RICH REPEAT PROTEIN 6"/>
    <property type="match status" value="1"/>
</dbReference>
<dbReference type="PANTHER" id="PTHR38926">
    <property type="entry name" value="F-BOX DOMAIN CONTAINING PROTEIN, EXPRESSED"/>
    <property type="match status" value="1"/>
</dbReference>
<dbReference type="Proteomes" id="UP000244005">
    <property type="component" value="Unassembled WGS sequence"/>
</dbReference>
<dbReference type="SMART" id="SM00367">
    <property type="entry name" value="LRR_CC"/>
    <property type="match status" value="4"/>
</dbReference>
<dbReference type="GO" id="GO:1905761">
    <property type="term" value="F:SCF ubiquitin ligase complex binding"/>
    <property type="evidence" value="ECO:0000318"/>
    <property type="project" value="GO_Central"/>
</dbReference>
<feature type="domain" description="F-box" evidence="1">
    <location>
        <begin position="27"/>
        <end position="68"/>
    </location>
</feature>
<sequence>MDRTFVEEELSDSENERVNVRWAEMLPEALVEVMRRLPSRELLKTVPQVCKAWRKASLDPACWQVVDLKVWCNSVKVWRVSAGGGEIVDRMVKLVVSRSCGGIRELRVANLHSDASLHYLAQSRLNSLRTLCIPSSKITEDGLCELILTLPSLLHLDISECRAIKCKALEVIGQTCKSLIRLDMCALNCAKIPHAPRDSEALAIAHNMPKLKHLEMFYGTLTDAGLIAILDKCPDLEYLDVRLCRYVGYEFSMSSKCQKVRQVIGWSAEGSDHDHDEDDDYDDYDDDDGGAWDDDRRWI</sequence>
<accession>A0A2R6WU29</accession>
<dbReference type="InterPro" id="IPR036047">
    <property type="entry name" value="F-box-like_dom_sf"/>
</dbReference>
<evidence type="ECO:0000259" key="1">
    <source>
        <dbReference type="Pfam" id="PF12937"/>
    </source>
</evidence>
<dbReference type="SUPFAM" id="SSF81383">
    <property type="entry name" value="F-box domain"/>
    <property type="match status" value="1"/>
</dbReference>
<dbReference type="EMBL" id="KZ772730">
    <property type="protein sequence ID" value="PTQ37356.1"/>
    <property type="molecule type" value="Genomic_DNA"/>
</dbReference>
<dbReference type="Gene3D" id="1.20.1280.50">
    <property type="match status" value="1"/>
</dbReference>
<dbReference type="InterPro" id="IPR006553">
    <property type="entry name" value="Leu-rich_rpt_Cys-con_subtyp"/>
</dbReference>
<evidence type="ECO:0000313" key="3">
    <source>
        <dbReference type="Proteomes" id="UP000244005"/>
    </source>
</evidence>
<reference evidence="3" key="1">
    <citation type="journal article" date="2017" name="Cell">
        <title>Insights into land plant evolution garnered from the Marchantia polymorpha genome.</title>
        <authorList>
            <person name="Bowman J.L."/>
            <person name="Kohchi T."/>
            <person name="Yamato K.T."/>
            <person name="Jenkins J."/>
            <person name="Shu S."/>
            <person name="Ishizaki K."/>
            <person name="Yamaoka S."/>
            <person name="Nishihama R."/>
            <person name="Nakamura Y."/>
            <person name="Berger F."/>
            <person name="Adam C."/>
            <person name="Aki S.S."/>
            <person name="Althoff F."/>
            <person name="Araki T."/>
            <person name="Arteaga-Vazquez M.A."/>
            <person name="Balasubrmanian S."/>
            <person name="Barry K."/>
            <person name="Bauer D."/>
            <person name="Boehm C.R."/>
            <person name="Briginshaw L."/>
            <person name="Caballero-Perez J."/>
            <person name="Catarino B."/>
            <person name="Chen F."/>
            <person name="Chiyoda S."/>
            <person name="Chovatia M."/>
            <person name="Davies K.M."/>
            <person name="Delmans M."/>
            <person name="Demura T."/>
            <person name="Dierschke T."/>
            <person name="Dolan L."/>
            <person name="Dorantes-Acosta A.E."/>
            <person name="Eklund D.M."/>
            <person name="Florent S.N."/>
            <person name="Flores-Sandoval E."/>
            <person name="Fujiyama A."/>
            <person name="Fukuzawa H."/>
            <person name="Galik B."/>
            <person name="Grimanelli D."/>
            <person name="Grimwood J."/>
            <person name="Grossniklaus U."/>
            <person name="Hamada T."/>
            <person name="Haseloff J."/>
            <person name="Hetherington A.J."/>
            <person name="Higo A."/>
            <person name="Hirakawa Y."/>
            <person name="Hundley H.N."/>
            <person name="Ikeda Y."/>
            <person name="Inoue K."/>
            <person name="Inoue S.I."/>
            <person name="Ishida S."/>
            <person name="Jia Q."/>
            <person name="Kakita M."/>
            <person name="Kanazawa T."/>
            <person name="Kawai Y."/>
            <person name="Kawashima T."/>
            <person name="Kennedy M."/>
            <person name="Kinose K."/>
            <person name="Kinoshita T."/>
            <person name="Kohara Y."/>
            <person name="Koide E."/>
            <person name="Komatsu K."/>
            <person name="Kopischke S."/>
            <person name="Kubo M."/>
            <person name="Kyozuka J."/>
            <person name="Lagercrantz U."/>
            <person name="Lin S.S."/>
            <person name="Lindquist E."/>
            <person name="Lipzen A.M."/>
            <person name="Lu C.W."/>
            <person name="De Luna E."/>
            <person name="Martienssen R.A."/>
            <person name="Minamino N."/>
            <person name="Mizutani M."/>
            <person name="Mizutani M."/>
            <person name="Mochizuki N."/>
            <person name="Monte I."/>
            <person name="Mosher R."/>
            <person name="Nagasaki H."/>
            <person name="Nakagami H."/>
            <person name="Naramoto S."/>
            <person name="Nishitani K."/>
            <person name="Ohtani M."/>
            <person name="Okamoto T."/>
            <person name="Okumura M."/>
            <person name="Phillips J."/>
            <person name="Pollak B."/>
            <person name="Reinders A."/>
            <person name="Rovekamp M."/>
            <person name="Sano R."/>
            <person name="Sawa S."/>
            <person name="Schmid M.W."/>
            <person name="Shirakawa M."/>
            <person name="Solano R."/>
            <person name="Spunde A."/>
            <person name="Suetsugu N."/>
            <person name="Sugano S."/>
            <person name="Sugiyama A."/>
            <person name="Sun R."/>
            <person name="Suzuki Y."/>
            <person name="Takenaka M."/>
            <person name="Takezawa D."/>
            <person name="Tomogane H."/>
            <person name="Tsuzuki M."/>
            <person name="Ueda T."/>
            <person name="Umeda M."/>
            <person name="Ward J.M."/>
            <person name="Watanabe Y."/>
            <person name="Yazaki K."/>
            <person name="Yokoyama R."/>
            <person name="Yoshitake Y."/>
            <person name="Yotsui I."/>
            <person name="Zachgo S."/>
            <person name="Schmutz J."/>
        </authorList>
    </citation>
    <scope>NUCLEOTIDE SEQUENCE [LARGE SCALE GENOMIC DNA]</scope>
    <source>
        <strain evidence="3">Tak-1</strain>
    </source>
</reference>
<proteinExistence type="predicted"/>
<dbReference type="OMA" id="NTDRMIS"/>
<dbReference type="Gene3D" id="3.80.10.10">
    <property type="entry name" value="Ribonuclease Inhibitor"/>
    <property type="match status" value="1"/>
</dbReference>
<dbReference type="OrthoDB" id="550575at2759"/>
<dbReference type="Pfam" id="PF12937">
    <property type="entry name" value="F-box-like"/>
    <property type="match status" value="1"/>
</dbReference>